<name>A0A0C2NCH0_THEKT</name>
<comment type="caution">
    <text evidence="1">The sequence shown here is derived from an EMBL/GenBank/DDBJ whole genome shotgun (WGS) entry which is preliminary data.</text>
</comment>
<dbReference type="AlphaFoldDB" id="A0A0C2NCH0"/>
<dbReference type="Proteomes" id="UP000031668">
    <property type="component" value="Unassembled WGS sequence"/>
</dbReference>
<accession>A0A0C2NCH0</accession>
<keyword evidence="2" id="KW-1185">Reference proteome</keyword>
<organism evidence="1 2">
    <name type="scientific">Thelohanellus kitauei</name>
    <name type="common">Myxosporean</name>
    <dbReference type="NCBI Taxonomy" id="669202"/>
    <lineage>
        <taxon>Eukaryota</taxon>
        <taxon>Metazoa</taxon>
        <taxon>Cnidaria</taxon>
        <taxon>Myxozoa</taxon>
        <taxon>Myxosporea</taxon>
        <taxon>Bivalvulida</taxon>
        <taxon>Platysporina</taxon>
        <taxon>Myxobolidae</taxon>
        <taxon>Thelohanellus</taxon>
    </lineage>
</organism>
<dbReference type="EMBL" id="JWZT01001679">
    <property type="protein sequence ID" value="KII71657.1"/>
    <property type="molecule type" value="Genomic_DNA"/>
</dbReference>
<reference evidence="1 2" key="1">
    <citation type="journal article" date="2014" name="Genome Biol. Evol.">
        <title>The genome of the myxosporean Thelohanellus kitauei shows adaptations to nutrient acquisition within its fish host.</title>
        <authorList>
            <person name="Yang Y."/>
            <person name="Xiong J."/>
            <person name="Zhou Z."/>
            <person name="Huo F."/>
            <person name="Miao W."/>
            <person name="Ran C."/>
            <person name="Liu Y."/>
            <person name="Zhang J."/>
            <person name="Feng J."/>
            <person name="Wang M."/>
            <person name="Wang M."/>
            <person name="Wang L."/>
            <person name="Yao B."/>
        </authorList>
    </citation>
    <scope>NUCLEOTIDE SEQUENCE [LARGE SCALE GENOMIC DNA]</scope>
    <source>
        <strain evidence="1">Wuqing</strain>
    </source>
</reference>
<evidence type="ECO:0000313" key="2">
    <source>
        <dbReference type="Proteomes" id="UP000031668"/>
    </source>
</evidence>
<protein>
    <submittedName>
        <fullName evidence="1">Uncharacterized protein</fullName>
    </submittedName>
</protein>
<sequence>MSKRFELVVFDKNIYGIAMDPRNGHLYYHDKKSIIVLHTRIFTKMTIFRTDDVLILTSSGDVIWSFDVDERIQEISYCENLYYIFSRTKSFKVDSENKTEYLVNVCITAGSKITRNDENASF</sequence>
<gene>
    <name evidence="1" type="ORF">RF11_02409</name>
</gene>
<proteinExistence type="predicted"/>
<evidence type="ECO:0000313" key="1">
    <source>
        <dbReference type="EMBL" id="KII71657.1"/>
    </source>
</evidence>